<protein>
    <submittedName>
        <fullName evidence="9">Dual-specificity kinase, spindle pole body (SPB) duplication and spindle checkpoint function</fullName>
    </submittedName>
</protein>
<sequence length="820" mass="88464">MADIEGKRKPLPGKIQPVSVETPPDTWAHLHEYFGSEGLPLSIGKQVSRLQKRLESKPRLIASSSVVSSTTIEARTATVTTSIAQSSTFQPPNPTPSLSPPETTKRSSPTEASQTTSKQEPTAKNDQPRIRMSSRLAQQFETTGKKLFYGPTEPSPDESQEALLKQTPYRIPTGKENVIPPRTPMSAHRVKSQMPFLTTKAQARPPSFGWGQPRRDAGDDDEADEQPAAASGDPSRSGSESSPEGPGSGPKAPSTQSTPSPSGSAPNSQSPELTIQDLRVDDHVPASRPYRSRLDSMRDYDDSASLSKKPRHERYDSVKSTIDHVEAPRAQTPAPASKSEAKPNGSANIPASSHSYQTSHEKTQSRLTTNTVGTPTPAAIVPVASTPTVPSTSTHEDHPKIPQPSPAPQPKQPRPHSEGIAAIAQSLAVGTSKARPTKDAVARSGTAASPVVISAQEAPTSAPQTQPSVDVFGGRTVMMVNNRPYTRLSQVGKGGSSKVYKVLASNNRIFALKRVSFERADKVTIAGYVNEISLLQKLEKNSRIVRLYDAEINNQRGALSLLMEFGEIDLAHLLLNKREEQFDIHFIGLYWRQMLEAVAAIHDLKIVHSDLKPANFLLVEGSLKLIDFGIANAISNDTTNIHREGQLGTANYMSPEAISSNPASGTRKLGRSSDVWSLGCILYQMVYGKTPFSDIPNVFQKMSVITDPTHVIPFPQTTLSPLQIKTPSTKGDKGGSPPAGSEGKNMLSPTSASPSESALPSSCSSSSPNSNEQPQQFEVMVDPNLIRIMKGCLAREPKDRLSIPQLLNDVFIKPPCLSSM</sequence>
<dbReference type="Proteomes" id="UP000696485">
    <property type="component" value="Unassembled WGS sequence"/>
</dbReference>
<evidence type="ECO:0000256" key="1">
    <source>
        <dbReference type="ARBA" id="ARBA00022527"/>
    </source>
</evidence>
<dbReference type="InterPro" id="IPR011009">
    <property type="entry name" value="Kinase-like_dom_sf"/>
</dbReference>
<feature type="region of interest" description="Disordered" evidence="7">
    <location>
        <begin position="78"/>
        <end position="417"/>
    </location>
</feature>
<dbReference type="InterPro" id="IPR017441">
    <property type="entry name" value="Protein_kinase_ATP_BS"/>
</dbReference>
<dbReference type="GO" id="GO:0007094">
    <property type="term" value="P:mitotic spindle assembly checkpoint signaling"/>
    <property type="evidence" value="ECO:0007669"/>
    <property type="project" value="TreeGrafter"/>
</dbReference>
<dbReference type="PANTHER" id="PTHR22974:SF21">
    <property type="entry name" value="DUAL SPECIFICITY PROTEIN KINASE TTK"/>
    <property type="match status" value="1"/>
</dbReference>
<dbReference type="GO" id="GO:0004674">
    <property type="term" value="F:protein serine/threonine kinase activity"/>
    <property type="evidence" value="ECO:0007669"/>
    <property type="project" value="UniProtKB-KW"/>
</dbReference>
<comment type="caution">
    <text evidence="9">The sequence shown here is derived from an EMBL/GenBank/DDBJ whole genome shotgun (WGS) entry which is preliminary data.</text>
</comment>
<dbReference type="SMART" id="SM00220">
    <property type="entry name" value="S_TKc"/>
    <property type="match status" value="1"/>
</dbReference>
<evidence type="ECO:0000256" key="2">
    <source>
        <dbReference type="ARBA" id="ARBA00022679"/>
    </source>
</evidence>
<keyword evidence="2" id="KW-0808">Transferase</keyword>
<evidence type="ECO:0000256" key="5">
    <source>
        <dbReference type="ARBA" id="ARBA00022840"/>
    </source>
</evidence>
<dbReference type="Pfam" id="PF00069">
    <property type="entry name" value="Pkinase"/>
    <property type="match status" value="1"/>
</dbReference>
<feature type="compositionally biased region" description="Polar residues" evidence="7">
    <location>
        <begin position="716"/>
        <end position="729"/>
    </location>
</feature>
<feature type="compositionally biased region" description="Polar residues" evidence="7">
    <location>
        <begin position="106"/>
        <end position="120"/>
    </location>
</feature>
<dbReference type="PROSITE" id="PS00108">
    <property type="entry name" value="PROTEIN_KINASE_ST"/>
    <property type="match status" value="1"/>
</dbReference>
<dbReference type="InterPro" id="IPR008271">
    <property type="entry name" value="Ser/Thr_kinase_AS"/>
</dbReference>
<dbReference type="GO" id="GO:0005634">
    <property type="term" value="C:nucleus"/>
    <property type="evidence" value="ECO:0007669"/>
    <property type="project" value="TreeGrafter"/>
</dbReference>
<dbReference type="AlphaFoldDB" id="A0A9P5VQM5"/>
<dbReference type="PANTHER" id="PTHR22974">
    <property type="entry name" value="MIXED LINEAGE PROTEIN KINASE"/>
    <property type="match status" value="1"/>
</dbReference>
<dbReference type="GO" id="GO:0004712">
    <property type="term" value="F:protein serine/threonine/tyrosine kinase activity"/>
    <property type="evidence" value="ECO:0007669"/>
    <property type="project" value="TreeGrafter"/>
</dbReference>
<keyword evidence="3 6" id="KW-0547">Nucleotide-binding</keyword>
<reference evidence="9" key="1">
    <citation type="journal article" date="2020" name="Fungal Divers.">
        <title>Resolving the Mortierellaceae phylogeny through synthesis of multi-gene phylogenetics and phylogenomics.</title>
        <authorList>
            <person name="Vandepol N."/>
            <person name="Liber J."/>
            <person name="Desiro A."/>
            <person name="Na H."/>
            <person name="Kennedy M."/>
            <person name="Barry K."/>
            <person name="Grigoriev I.V."/>
            <person name="Miller A.N."/>
            <person name="O'Donnell K."/>
            <person name="Stajich J.E."/>
            <person name="Bonito G."/>
        </authorList>
    </citation>
    <scope>NUCLEOTIDE SEQUENCE</scope>
    <source>
        <strain evidence="9">NVP1</strain>
    </source>
</reference>
<dbReference type="CDD" id="cd14131">
    <property type="entry name" value="PKc_Mps1"/>
    <property type="match status" value="1"/>
</dbReference>
<keyword evidence="1" id="KW-0723">Serine/threonine-protein kinase</keyword>
<evidence type="ECO:0000313" key="9">
    <source>
        <dbReference type="EMBL" id="KAF9337584.1"/>
    </source>
</evidence>
<gene>
    <name evidence="9" type="primary">MPS1</name>
    <name evidence="9" type="ORF">BG006_003979</name>
</gene>
<dbReference type="FunFam" id="3.30.200.20:FF:000131">
    <property type="entry name" value="Dual specificity protein kinase TTK"/>
    <property type="match status" value="1"/>
</dbReference>
<dbReference type="PROSITE" id="PS00107">
    <property type="entry name" value="PROTEIN_KINASE_ATP"/>
    <property type="match status" value="1"/>
</dbReference>
<feature type="compositionally biased region" description="Basic and acidic residues" evidence="7">
    <location>
        <begin position="292"/>
        <end position="301"/>
    </location>
</feature>
<dbReference type="GO" id="GO:0005524">
    <property type="term" value="F:ATP binding"/>
    <property type="evidence" value="ECO:0007669"/>
    <property type="project" value="UniProtKB-UniRule"/>
</dbReference>
<dbReference type="GO" id="GO:0000776">
    <property type="term" value="C:kinetochore"/>
    <property type="evidence" value="ECO:0007669"/>
    <property type="project" value="TreeGrafter"/>
</dbReference>
<feature type="domain" description="Protein kinase" evidence="8">
    <location>
        <begin position="485"/>
        <end position="812"/>
    </location>
</feature>
<dbReference type="SUPFAM" id="SSF56112">
    <property type="entry name" value="Protein kinase-like (PK-like)"/>
    <property type="match status" value="1"/>
</dbReference>
<feature type="compositionally biased region" description="Basic and acidic residues" evidence="7">
    <location>
        <begin position="313"/>
        <end position="327"/>
    </location>
</feature>
<dbReference type="GO" id="GO:0033316">
    <property type="term" value="P:meiotic spindle assembly checkpoint signaling"/>
    <property type="evidence" value="ECO:0007669"/>
    <property type="project" value="TreeGrafter"/>
</dbReference>
<feature type="region of interest" description="Disordered" evidence="7">
    <location>
        <begin position="716"/>
        <end position="777"/>
    </location>
</feature>
<feature type="compositionally biased region" description="Low complexity" evidence="7">
    <location>
        <begin position="747"/>
        <end position="775"/>
    </location>
</feature>
<evidence type="ECO:0000256" key="4">
    <source>
        <dbReference type="ARBA" id="ARBA00022777"/>
    </source>
</evidence>
<organism evidence="9 10">
    <name type="scientific">Podila minutissima</name>
    <dbReference type="NCBI Taxonomy" id="64525"/>
    <lineage>
        <taxon>Eukaryota</taxon>
        <taxon>Fungi</taxon>
        <taxon>Fungi incertae sedis</taxon>
        <taxon>Mucoromycota</taxon>
        <taxon>Mortierellomycotina</taxon>
        <taxon>Mortierellomycetes</taxon>
        <taxon>Mortierellales</taxon>
        <taxon>Mortierellaceae</taxon>
        <taxon>Podila</taxon>
    </lineage>
</organism>
<dbReference type="InterPro" id="IPR027084">
    <property type="entry name" value="Mps1_cat"/>
</dbReference>
<keyword evidence="4 9" id="KW-0418">Kinase</keyword>
<dbReference type="GO" id="GO:0034501">
    <property type="term" value="P:protein localization to kinetochore"/>
    <property type="evidence" value="ECO:0007669"/>
    <property type="project" value="TreeGrafter"/>
</dbReference>
<dbReference type="Gene3D" id="1.10.510.10">
    <property type="entry name" value="Transferase(Phosphotransferase) domain 1"/>
    <property type="match status" value="1"/>
</dbReference>
<dbReference type="GO" id="GO:0098813">
    <property type="term" value="P:nuclear chromosome segregation"/>
    <property type="evidence" value="ECO:0007669"/>
    <property type="project" value="UniProtKB-ARBA"/>
</dbReference>
<evidence type="ECO:0000256" key="7">
    <source>
        <dbReference type="SAM" id="MobiDB-lite"/>
    </source>
</evidence>
<evidence type="ECO:0000256" key="3">
    <source>
        <dbReference type="ARBA" id="ARBA00022741"/>
    </source>
</evidence>
<dbReference type="PROSITE" id="PS50011">
    <property type="entry name" value="PROTEIN_KINASE_DOM"/>
    <property type="match status" value="1"/>
</dbReference>
<feature type="region of interest" description="Disordered" evidence="7">
    <location>
        <begin position="1"/>
        <end position="23"/>
    </location>
</feature>
<feature type="compositionally biased region" description="Low complexity" evidence="7">
    <location>
        <begin position="374"/>
        <end position="393"/>
    </location>
</feature>
<feature type="compositionally biased region" description="Pro residues" evidence="7">
    <location>
        <begin position="401"/>
        <end position="412"/>
    </location>
</feature>
<dbReference type="EMBL" id="JAAAUY010000022">
    <property type="protein sequence ID" value="KAF9337584.1"/>
    <property type="molecule type" value="Genomic_DNA"/>
</dbReference>
<name>A0A9P5VQM5_9FUNG</name>
<feature type="binding site" evidence="6">
    <location>
        <position position="513"/>
    </location>
    <ligand>
        <name>ATP</name>
        <dbReference type="ChEBI" id="CHEBI:30616"/>
    </ligand>
</feature>
<dbReference type="InterPro" id="IPR000719">
    <property type="entry name" value="Prot_kinase_dom"/>
</dbReference>
<feature type="compositionally biased region" description="Polar residues" evidence="7">
    <location>
        <begin position="345"/>
        <end position="358"/>
    </location>
</feature>
<keyword evidence="10" id="KW-1185">Reference proteome</keyword>
<evidence type="ECO:0000313" key="10">
    <source>
        <dbReference type="Proteomes" id="UP000696485"/>
    </source>
</evidence>
<feature type="compositionally biased region" description="Low complexity" evidence="7">
    <location>
        <begin position="226"/>
        <end position="266"/>
    </location>
</feature>
<keyword evidence="5 6" id="KW-0067">ATP-binding</keyword>
<accession>A0A9P5VQM5</accession>
<evidence type="ECO:0000259" key="8">
    <source>
        <dbReference type="PROSITE" id="PS50011"/>
    </source>
</evidence>
<evidence type="ECO:0000256" key="6">
    <source>
        <dbReference type="PROSITE-ProRule" id="PRU10141"/>
    </source>
</evidence>
<dbReference type="Gene3D" id="3.30.200.20">
    <property type="entry name" value="Phosphorylase Kinase, domain 1"/>
    <property type="match status" value="1"/>
</dbReference>
<proteinExistence type="predicted"/>